<proteinExistence type="predicted"/>
<reference evidence="7" key="5">
    <citation type="journal article" date="2021" name="G3 (Bethesda)">
        <title>Aegilops tauschii genome assembly Aet v5.0 features greater sequence contiguity and improved annotation.</title>
        <authorList>
            <person name="Wang L."/>
            <person name="Zhu T."/>
            <person name="Rodriguez J.C."/>
            <person name="Deal K.R."/>
            <person name="Dubcovsky J."/>
            <person name="McGuire P.E."/>
            <person name="Lux T."/>
            <person name="Spannagl M."/>
            <person name="Mayer K.F.X."/>
            <person name="Baldrich P."/>
            <person name="Meyers B.C."/>
            <person name="Huo N."/>
            <person name="Gu Y.Q."/>
            <person name="Zhou H."/>
            <person name="Devos K.M."/>
            <person name="Bennetzen J.L."/>
            <person name="Unver T."/>
            <person name="Budak H."/>
            <person name="Gulick P.J."/>
            <person name="Galiba G."/>
            <person name="Kalapos B."/>
            <person name="Nelson D.R."/>
            <person name="Li P."/>
            <person name="You F.M."/>
            <person name="Luo M.C."/>
            <person name="Dvorak J."/>
        </authorList>
    </citation>
    <scope>NUCLEOTIDE SEQUENCE [LARGE SCALE GENOMIC DNA]</scope>
    <source>
        <strain evidence="7">cv. AL8/78</strain>
    </source>
</reference>
<dbReference type="InterPro" id="IPR000023">
    <property type="entry name" value="Phosphofructokinase_dom"/>
</dbReference>
<feature type="domain" description="Phosphofructokinase" evidence="6">
    <location>
        <begin position="69"/>
        <end position="167"/>
    </location>
</feature>
<accession>A0A453K061</accession>
<sequence>MDKTFGFDTAVEAAQRAINSAYIEVIHFSNLSDSHLMCIYICKRAKNILSYWLPLKLKLYLWFALYGQAHSAFHGIGLVKLMGRSSGFITMHASLSSGQVDICLIPEVPFTLDGPNGVLRHLEHLIETKGFALMCVAEGAGQEYLQKSNATDASGNMVLSDIGVHLQQKVGPYH</sequence>
<evidence type="ECO:0000256" key="4">
    <source>
        <dbReference type="ARBA" id="ARBA00022777"/>
    </source>
</evidence>
<dbReference type="SUPFAM" id="SSF53784">
    <property type="entry name" value="Phosphofructokinase"/>
    <property type="match status" value="1"/>
</dbReference>
<dbReference type="Pfam" id="PF00365">
    <property type="entry name" value="PFK"/>
    <property type="match status" value="1"/>
</dbReference>
<evidence type="ECO:0000256" key="3">
    <source>
        <dbReference type="ARBA" id="ARBA00022723"/>
    </source>
</evidence>
<keyword evidence="1" id="KW-0021">Allosteric enzyme</keyword>
<name>A0A453K061_AEGTS</name>
<dbReference type="Gramene" id="AET5Gv20250200.27">
    <property type="protein sequence ID" value="AET5Gv20250200.27"/>
    <property type="gene ID" value="AET5Gv20250200"/>
</dbReference>
<dbReference type="PANTHER" id="PTHR45770">
    <property type="entry name" value="ATP-DEPENDENT 6-PHOSPHOFRUCTOKINASE 1"/>
    <property type="match status" value="1"/>
</dbReference>
<evidence type="ECO:0000256" key="2">
    <source>
        <dbReference type="ARBA" id="ARBA00022679"/>
    </source>
</evidence>
<organism evidence="7 8">
    <name type="scientific">Aegilops tauschii subsp. strangulata</name>
    <name type="common">Goatgrass</name>
    <dbReference type="NCBI Taxonomy" id="200361"/>
    <lineage>
        <taxon>Eukaryota</taxon>
        <taxon>Viridiplantae</taxon>
        <taxon>Streptophyta</taxon>
        <taxon>Embryophyta</taxon>
        <taxon>Tracheophyta</taxon>
        <taxon>Spermatophyta</taxon>
        <taxon>Magnoliopsida</taxon>
        <taxon>Liliopsida</taxon>
        <taxon>Poales</taxon>
        <taxon>Poaceae</taxon>
        <taxon>BOP clade</taxon>
        <taxon>Pooideae</taxon>
        <taxon>Triticodae</taxon>
        <taxon>Triticeae</taxon>
        <taxon>Triticinae</taxon>
        <taxon>Aegilops</taxon>
    </lineage>
</organism>
<reference evidence="7" key="3">
    <citation type="journal article" date="2017" name="Nature">
        <title>Genome sequence of the progenitor of the wheat D genome Aegilops tauschii.</title>
        <authorList>
            <person name="Luo M.C."/>
            <person name="Gu Y.Q."/>
            <person name="Puiu D."/>
            <person name="Wang H."/>
            <person name="Twardziok S.O."/>
            <person name="Deal K.R."/>
            <person name="Huo N."/>
            <person name="Zhu T."/>
            <person name="Wang L."/>
            <person name="Wang Y."/>
            <person name="McGuire P.E."/>
            <person name="Liu S."/>
            <person name="Long H."/>
            <person name="Ramasamy R.K."/>
            <person name="Rodriguez J.C."/>
            <person name="Van S.L."/>
            <person name="Yuan L."/>
            <person name="Wang Z."/>
            <person name="Xia Z."/>
            <person name="Xiao L."/>
            <person name="Anderson O.D."/>
            <person name="Ouyang S."/>
            <person name="Liang Y."/>
            <person name="Zimin A.V."/>
            <person name="Pertea G."/>
            <person name="Qi P."/>
            <person name="Bennetzen J.L."/>
            <person name="Dai X."/>
            <person name="Dawson M.W."/>
            <person name="Muller H.G."/>
            <person name="Kugler K."/>
            <person name="Rivarola-Duarte L."/>
            <person name="Spannagl M."/>
            <person name="Mayer K.F.X."/>
            <person name="Lu F.H."/>
            <person name="Bevan M.W."/>
            <person name="Leroy P."/>
            <person name="Li P."/>
            <person name="You F.M."/>
            <person name="Sun Q."/>
            <person name="Liu Z."/>
            <person name="Lyons E."/>
            <person name="Wicker T."/>
            <person name="Salzberg S.L."/>
            <person name="Devos K.M."/>
            <person name="Dvorak J."/>
        </authorList>
    </citation>
    <scope>NUCLEOTIDE SEQUENCE [LARGE SCALE GENOMIC DNA]</scope>
    <source>
        <strain evidence="7">cv. AL8/78</strain>
    </source>
</reference>
<evidence type="ECO:0000313" key="8">
    <source>
        <dbReference type="Proteomes" id="UP000015105"/>
    </source>
</evidence>
<reference evidence="8" key="1">
    <citation type="journal article" date="2014" name="Science">
        <title>Ancient hybridizations among the ancestral genomes of bread wheat.</title>
        <authorList>
            <consortium name="International Wheat Genome Sequencing Consortium,"/>
            <person name="Marcussen T."/>
            <person name="Sandve S.R."/>
            <person name="Heier L."/>
            <person name="Spannagl M."/>
            <person name="Pfeifer M."/>
            <person name="Jakobsen K.S."/>
            <person name="Wulff B.B."/>
            <person name="Steuernagel B."/>
            <person name="Mayer K.F."/>
            <person name="Olsen O.A."/>
        </authorList>
    </citation>
    <scope>NUCLEOTIDE SEQUENCE [LARGE SCALE GENOMIC DNA]</scope>
    <source>
        <strain evidence="8">cv. AL8/78</strain>
    </source>
</reference>
<keyword evidence="3" id="KW-0479">Metal-binding</keyword>
<keyword evidence="5" id="KW-0460">Magnesium</keyword>
<keyword evidence="2" id="KW-0808">Transferase</keyword>
<evidence type="ECO:0000256" key="1">
    <source>
        <dbReference type="ARBA" id="ARBA00022533"/>
    </source>
</evidence>
<evidence type="ECO:0000259" key="6">
    <source>
        <dbReference type="Pfam" id="PF00365"/>
    </source>
</evidence>
<dbReference type="InterPro" id="IPR050929">
    <property type="entry name" value="PFKA"/>
</dbReference>
<reference evidence="8" key="2">
    <citation type="journal article" date="2017" name="Nat. Plants">
        <title>The Aegilops tauschii genome reveals multiple impacts of transposons.</title>
        <authorList>
            <person name="Zhao G."/>
            <person name="Zou C."/>
            <person name="Li K."/>
            <person name="Wang K."/>
            <person name="Li T."/>
            <person name="Gao L."/>
            <person name="Zhang X."/>
            <person name="Wang H."/>
            <person name="Yang Z."/>
            <person name="Liu X."/>
            <person name="Jiang W."/>
            <person name="Mao L."/>
            <person name="Kong X."/>
            <person name="Jiao Y."/>
            <person name="Jia J."/>
        </authorList>
    </citation>
    <scope>NUCLEOTIDE SEQUENCE [LARGE SCALE GENOMIC DNA]</scope>
    <source>
        <strain evidence="8">cv. AL8/78</strain>
    </source>
</reference>
<keyword evidence="8" id="KW-1185">Reference proteome</keyword>
<dbReference type="GO" id="GO:0003872">
    <property type="term" value="F:6-phosphofructokinase activity"/>
    <property type="evidence" value="ECO:0007669"/>
    <property type="project" value="InterPro"/>
</dbReference>
<dbReference type="EnsemblPlants" id="AET5Gv20250200.27">
    <property type="protein sequence ID" value="AET5Gv20250200.27"/>
    <property type="gene ID" value="AET5Gv20250200"/>
</dbReference>
<dbReference type="InterPro" id="IPR035966">
    <property type="entry name" value="PKF_sf"/>
</dbReference>
<dbReference type="UniPathway" id="UPA00109">
    <property type="reaction ID" value="UER00182"/>
</dbReference>
<evidence type="ECO:0000313" key="7">
    <source>
        <dbReference type="EnsemblPlants" id="AET5Gv20250200.27"/>
    </source>
</evidence>
<evidence type="ECO:0000256" key="5">
    <source>
        <dbReference type="ARBA" id="ARBA00022842"/>
    </source>
</evidence>
<dbReference type="Proteomes" id="UP000015105">
    <property type="component" value="Chromosome 5D"/>
</dbReference>
<reference evidence="7" key="4">
    <citation type="submission" date="2019-03" db="UniProtKB">
        <authorList>
            <consortium name="EnsemblPlants"/>
        </authorList>
    </citation>
    <scope>IDENTIFICATION</scope>
</reference>
<dbReference type="AlphaFoldDB" id="A0A453K061"/>
<dbReference type="Gene3D" id="3.40.50.460">
    <property type="entry name" value="Phosphofructokinase domain"/>
    <property type="match status" value="1"/>
</dbReference>
<keyword evidence="4" id="KW-0418">Kinase</keyword>
<protein>
    <recommendedName>
        <fullName evidence="6">Phosphofructokinase domain-containing protein</fullName>
    </recommendedName>
</protein>
<dbReference type="GO" id="GO:0046872">
    <property type="term" value="F:metal ion binding"/>
    <property type="evidence" value="ECO:0007669"/>
    <property type="project" value="UniProtKB-KW"/>
</dbReference>